<comment type="caution">
    <text evidence="2">The sequence shown here is derived from an EMBL/GenBank/DDBJ whole genome shotgun (WGS) entry which is preliminary data.</text>
</comment>
<feature type="compositionally biased region" description="Basic residues" evidence="1">
    <location>
        <begin position="68"/>
        <end position="81"/>
    </location>
</feature>
<reference evidence="2 3" key="1">
    <citation type="submission" date="2024-09" db="EMBL/GenBank/DDBJ databases">
        <authorList>
            <person name="Sun Q."/>
            <person name="Mori K."/>
        </authorList>
    </citation>
    <scope>NUCLEOTIDE SEQUENCE [LARGE SCALE GENOMIC DNA]</scope>
    <source>
        <strain evidence="2 3">TBRC 3947</strain>
    </source>
</reference>
<evidence type="ECO:0000313" key="2">
    <source>
        <dbReference type="EMBL" id="MFC0527857.1"/>
    </source>
</evidence>
<dbReference type="RefSeq" id="WP_377248587.1">
    <property type="nucleotide sequence ID" value="NZ_JBHLUH010000010.1"/>
</dbReference>
<protein>
    <submittedName>
        <fullName evidence="2">Uncharacterized protein</fullName>
    </submittedName>
</protein>
<evidence type="ECO:0000313" key="3">
    <source>
        <dbReference type="Proteomes" id="UP001589867"/>
    </source>
</evidence>
<organism evidence="2 3">
    <name type="scientific">Phytohabitans kaempferiae</name>
    <dbReference type="NCBI Taxonomy" id="1620943"/>
    <lineage>
        <taxon>Bacteria</taxon>
        <taxon>Bacillati</taxon>
        <taxon>Actinomycetota</taxon>
        <taxon>Actinomycetes</taxon>
        <taxon>Micromonosporales</taxon>
        <taxon>Micromonosporaceae</taxon>
    </lineage>
</organism>
<feature type="region of interest" description="Disordered" evidence="1">
    <location>
        <begin position="68"/>
        <end position="90"/>
    </location>
</feature>
<dbReference type="EMBL" id="JBHLUH010000010">
    <property type="protein sequence ID" value="MFC0527857.1"/>
    <property type="molecule type" value="Genomic_DNA"/>
</dbReference>
<accession>A0ABV6LZI5</accession>
<sequence length="90" mass="9411">MAQTLPARTRGRRAAVGSAAAALTFQRRIGESCVEEAFRTAWAAGPTAGLCVDTGVRVRTAGSGIRVRRAGGVRSPRHRVRGGLTGGRHT</sequence>
<name>A0ABV6LZI5_9ACTN</name>
<proteinExistence type="predicted"/>
<evidence type="ECO:0000256" key="1">
    <source>
        <dbReference type="SAM" id="MobiDB-lite"/>
    </source>
</evidence>
<keyword evidence="3" id="KW-1185">Reference proteome</keyword>
<gene>
    <name evidence="2" type="ORF">ACFFIA_09300</name>
</gene>
<dbReference type="Proteomes" id="UP001589867">
    <property type="component" value="Unassembled WGS sequence"/>
</dbReference>